<accession>A0A0C9SNH5</accession>
<feature type="domain" description="Thioredoxin-like fold" evidence="3">
    <location>
        <begin position="26"/>
        <end position="128"/>
    </location>
</feature>
<name>A0A0C9SNH5_PAXIN</name>
<evidence type="ECO:0000259" key="3">
    <source>
        <dbReference type="Pfam" id="PF17172"/>
    </source>
</evidence>
<dbReference type="InterPro" id="IPR036249">
    <property type="entry name" value="Thioredoxin-like_sf"/>
</dbReference>
<feature type="domain" description="Metaxin glutathione S-transferase" evidence="2">
    <location>
        <begin position="181"/>
        <end position="239"/>
    </location>
</feature>
<dbReference type="PANTHER" id="PTHR12289:SF41">
    <property type="entry name" value="FAILED AXON CONNECTIONS-RELATED"/>
    <property type="match status" value="1"/>
</dbReference>
<reference evidence="5" key="2">
    <citation type="submission" date="2015-01" db="EMBL/GenBank/DDBJ databases">
        <title>Evolutionary Origins and Diversification of the Mycorrhizal Mutualists.</title>
        <authorList>
            <consortium name="DOE Joint Genome Institute"/>
            <consortium name="Mycorrhizal Genomics Consortium"/>
            <person name="Kohler A."/>
            <person name="Kuo A."/>
            <person name="Nagy L.G."/>
            <person name="Floudas D."/>
            <person name="Copeland A."/>
            <person name="Barry K.W."/>
            <person name="Cichocki N."/>
            <person name="Veneault-Fourrey C."/>
            <person name="LaButti K."/>
            <person name="Lindquist E.A."/>
            <person name="Lipzen A."/>
            <person name="Lundell T."/>
            <person name="Morin E."/>
            <person name="Murat C."/>
            <person name="Riley R."/>
            <person name="Ohm R."/>
            <person name="Sun H."/>
            <person name="Tunlid A."/>
            <person name="Henrissat B."/>
            <person name="Grigoriev I.V."/>
            <person name="Hibbett D.S."/>
            <person name="Martin F."/>
        </authorList>
    </citation>
    <scope>NUCLEOTIDE SEQUENCE [LARGE SCALE GENOMIC DNA]</scope>
    <source>
        <strain evidence="5">ATCC 200175</strain>
    </source>
</reference>
<dbReference type="AlphaFoldDB" id="A0A0C9SNH5"/>
<dbReference type="PANTHER" id="PTHR12289">
    <property type="entry name" value="METAXIN RELATED"/>
    <property type="match status" value="1"/>
</dbReference>
<dbReference type="SFLD" id="SFLDG01200">
    <property type="entry name" value="SUF1.1"/>
    <property type="match status" value="1"/>
</dbReference>
<evidence type="ECO:0000313" key="5">
    <source>
        <dbReference type="Proteomes" id="UP000053647"/>
    </source>
</evidence>
<dbReference type="InterPro" id="IPR040079">
    <property type="entry name" value="Glutathione_S-Trfase"/>
</dbReference>
<sequence length="258" mass="29125">MSSSPPDPKVLFYAFQKTPDIPSLSPFCQKLETFLRSTKVPYEFHSALPKQAPKSKLPYVQVKRDDGTSETVADSHFIIRYLIENNIALDPDAKLSELQKAESSAWQAYAEGELAQTLAYERWLVPANFDALTAKMFEGAPRLLRPFIKWSFGRQLHNMFWAKGIGRYSFEEVKVFGQAPIDALTARLDGKIYFHGDEFTSVDAALYGVLVNVLGNRSSPHFYAAVVEKTVLVAYVQRITAMLFPEYEKILKIKGEAS</sequence>
<dbReference type="Gene3D" id="1.20.1050.10">
    <property type="match status" value="1"/>
</dbReference>
<dbReference type="Proteomes" id="UP000053647">
    <property type="component" value="Unassembled WGS sequence"/>
</dbReference>
<dbReference type="Gene3D" id="3.40.30.10">
    <property type="entry name" value="Glutaredoxin"/>
    <property type="match status" value="1"/>
</dbReference>
<dbReference type="Pfam" id="PF17171">
    <property type="entry name" value="GST_C_6"/>
    <property type="match status" value="1"/>
</dbReference>
<evidence type="ECO:0000259" key="2">
    <source>
        <dbReference type="Pfam" id="PF17171"/>
    </source>
</evidence>
<dbReference type="Pfam" id="PF17172">
    <property type="entry name" value="GST_N_4"/>
    <property type="match status" value="1"/>
</dbReference>
<dbReference type="GO" id="GO:0005737">
    <property type="term" value="C:cytoplasm"/>
    <property type="evidence" value="ECO:0007669"/>
    <property type="project" value="TreeGrafter"/>
</dbReference>
<protein>
    <recommendedName>
        <fullName evidence="6">Glutathione transferase</fullName>
    </recommendedName>
</protein>
<dbReference type="SUPFAM" id="SSF47616">
    <property type="entry name" value="GST C-terminal domain-like"/>
    <property type="match status" value="1"/>
</dbReference>
<evidence type="ECO:0000313" key="4">
    <source>
        <dbReference type="EMBL" id="KIJ07934.1"/>
    </source>
</evidence>
<comment type="similarity">
    <text evidence="1">Belongs to the FAX family.</text>
</comment>
<dbReference type="OrthoDB" id="5809458at2759"/>
<keyword evidence="5" id="KW-1185">Reference proteome</keyword>
<dbReference type="EMBL" id="KN819744">
    <property type="protein sequence ID" value="KIJ07934.1"/>
    <property type="molecule type" value="Genomic_DNA"/>
</dbReference>
<organism evidence="4 5">
    <name type="scientific">Paxillus involutus ATCC 200175</name>
    <dbReference type="NCBI Taxonomy" id="664439"/>
    <lineage>
        <taxon>Eukaryota</taxon>
        <taxon>Fungi</taxon>
        <taxon>Dikarya</taxon>
        <taxon>Basidiomycota</taxon>
        <taxon>Agaricomycotina</taxon>
        <taxon>Agaricomycetes</taxon>
        <taxon>Agaricomycetidae</taxon>
        <taxon>Boletales</taxon>
        <taxon>Paxilineae</taxon>
        <taxon>Paxillaceae</taxon>
        <taxon>Paxillus</taxon>
    </lineage>
</organism>
<dbReference type="HOGENOM" id="CLU_044137_1_2_1"/>
<dbReference type="InterPro" id="IPR033468">
    <property type="entry name" value="Metaxin_GST"/>
</dbReference>
<dbReference type="SUPFAM" id="SSF52833">
    <property type="entry name" value="Thioredoxin-like"/>
    <property type="match status" value="1"/>
</dbReference>
<proteinExistence type="inferred from homology"/>
<reference evidence="4 5" key="1">
    <citation type="submission" date="2014-06" db="EMBL/GenBank/DDBJ databases">
        <authorList>
            <consortium name="DOE Joint Genome Institute"/>
            <person name="Kuo A."/>
            <person name="Kohler A."/>
            <person name="Nagy L.G."/>
            <person name="Floudas D."/>
            <person name="Copeland A."/>
            <person name="Barry K.W."/>
            <person name="Cichocki N."/>
            <person name="Veneault-Fourrey C."/>
            <person name="LaButti K."/>
            <person name="Lindquist E.A."/>
            <person name="Lipzen A."/>
            <person name="Lundell T."/>
            <person name="Morin E."/>
            <person name="Murat C."/>
            <person name="Sun H."/>
            <person name="Tunlid A."/>
            <person name="Henrissat B."/>
            <person name="Grigoriev I.V."/>
            <person name="Hibbett D.S."/>
            <person name="Martin F."/>
            <person name="Nordberg H.P."/>
            <person name="Cantor M.N."/>
            <person name="Hua S.X."/>
        </authorList>
    </citation>
    <scope>NUCLEOTIDE SEQUENCE [LARGE SCALE GENOMIC DNA]</scope>
    <source>
        <strain evidence="4 5">ATCC 200175</strain>
    </source>
</reference>
<dbReference type="InterPro" id="IPR026928">
    <property type="entry name" value="FAX/IsoI-like"/>
</dbReference>
<dbReference type="InterPro" id="IPR050931">
    <property type="entry name" value="Mito_Protein_Transport_Metaxin"/>
</dbReference>
<evidence type="ECO:0008006" key="6">
    <source>
        <dbReference type="Google" id="ProtNLM"/>
    </source>
</evidence>
<dbReference type="SFLD" id="SFLDG01180">
    <property type="entry name" value="SUF1"/>
    <property type="match status" value="1"/>
</dbReference>
<dbReference type="InterPro" id="IPR036282">
    <property type="entry name" value="Glutathione-S-Trfase_C_sf"/>
</dbReference>
<dbReference type="InterPro" id="IPR012336">
    <property type="entry name" value="Thioredoxin-like_fold"/>
</dbReference>
<evidence type="ECO:0000256" key="1">
    <source>
        <dbReference type="ARBA" id="ARBA00006475"/>
    </source>
</evidence>
<gene>
    <name evidence="4" type="ORF">PAXINDRAFT_102746</name>
</gene>
<dbReference type="SFLD" id="SFLDS00019">
    <property type="entry name" value="Glutathione_Transferase_(cytos"/>
    <property type="match status" value="1"/>
</dbReference>